<feature type="transmembrane region" description="Helical" evidence="1">
    <location>
        <begin position="1583"/>
        <end position="1611"/>
    </location>
</feature>
<dbReference type="SUPFAM" id="SSF49313">
    <property type="entry name" value="Cadherin-like"/>
    <property type="match status" value="1"/>
</dbReference>
<feature type="signal peptide" evidence="2">
    <location>
        <begin position="1"/>
        <end position="19"/>
    </location>
</feature>
<accession>A0A196SF08</accession>
<comment type="caution">
    <text evidence="3">The sequence shown here is derived from an EMBL/GenBank/DDBJ whole genome shotgun (WGS) entry which is preliminary data.</text>
</comment>
<feature type="chain" id="PRO_5008274587" description="He PIG protein family" evidence="2">
    <location>
        <begin position="20"/>
        <end position="1647"/>
    </location>
</feature>
<keyword evidence="1" id="KW-1133">Transmembrane helix</keyword>
<protein>
    <recommendedName>
        <fullName evidence="5">He PIG protein family</fullName>
    </recommendedName>
</protein>
<reference evidence="3 4" key="1">
    <citation type="submission" date="2016-05" db="EMBL/GenBank/DDBJ databases">
        <title>Nuclear genome of Blastocystis sp. subtype 1 NandII.</title>
        <authorList>
            <person name="Gentekaki E."/>
            <person name="Curtis B."/>
            <person name="Stairs C."/>
            <person name="Eme L."/>
            <person name="Herman E."/>
            <person name="Klimes V."/>
            <person name="Arias M.C."/>
            <person name="Elias M."/>
            <person name="Hilliou F."/>
            <person name="Klute M."/>
            <person name="Malik S.-B."/>
            <person name="Pightling A."/>
            <person name="Rachubinski R."/>
            <person name="Salas D."/>
            <person name="Schlacht A."/>
            <person name="Suga H."/>
            <person name="Archibald J."/>
            <person name="Ball S.G."/>
            <person name="Clark G."/>
            <person name="Dacks J."/>
            <person name="Van Der Giezen M."/>
            <person name="Tsaousis A."/>
            <person name="Roger A."/>
        </authorList>
    </citation>
    <scope>NUCLEOTIDE SEQUENCE [LARGE SCALE GENOMIC DNA]</scope>
    <source>
        <strain evidence="4">ATCC 50177 / NandII</strain>
    </source>
</reference>
<organism evidence="3 4">
    <name type="scientific">Blastocystis sp. subtype 1 (strain ATCC 50177 / NandII)</name>
    <dbReference type="NCBI Taxonomy" id="478820"/>
    <lineage>
        <taxon>Eukaryota</taxon>
        <taxon>Sar</taxon>
        <taxon>Stramenopiles</taxon>
        <taxon>Bigyra</taxon>
        <taxon>Opalozoa</taxon>
        <taxon>Opalinata</taxon>
        <taxon>Blastocystidae</taxon>
        <taxon>Blastocystis</taxon>
    </lineage>
</organism>
<gene>
    <name evidence="3" type="ORF">AV274_3572</name>
</gene>
<keyword evidence="4" id="KW-1185">Reference proteome</keyword>
<keyword evidence="1" id="KW-0472">Membrane</keyword>
<dbReference type="GO" id="GO:0005509">
    <property type="term" value="F:calcium ion binding"/>
    <property type="evidence" value="ECO:0007669"/>
    <property type="project" value="InterPro"/>
</dbReference>
<dbReference type="GO" id="GO:0016020">
    <property type="term" value="C:membrane"/>
    <property type="evidence" value="ECO:0007669"/>
    <property type="project" value="InterPro"/>
</dbReference>
<evidence type="ECO:0008006" key="5">
    <source>
        <dbReference type="Google" id="ProtNLM"/>
    </source>
</evidence>
<dbReference type="Pfam" id="PF05345">
    <property type="entry name" value="He_PIG"/>
    <property type="match status" value="3"/>
</dbReference>
<evidence type="ECO:0000313" key="4">
    <source>
        <dbReference type="Proteomes" id="UP000078348"/>
    </source>
</evidence>
<proteinExistence type="predicted"/>
<dbReference type="EMBL" id="LXWW01000216">
    <property type="protein sequence ID" value="OAO14727.1"/>
    <property type="molecule type" value="Genomic_DNA"/>
</dbReference>
<evidence type="ECO:0000256" key="1">
    <source>
        <dbReference type="SAM" id="Phobius"/>
    </source>
</evidence>
<dbReference type="Proteomes" id="UP000078348">
    <property type="component" value="Unassembled WGS sequence"/>
</dbReference>
<name>A0A196SF08_BLAHN</name>
<keyword evidence="1" id="KW-0812">Transmembrane</keyword>
<dbReference type="InterPro" id="IPR013783">
    <property type="entry name" value="Ig-like_fold"/>
</dbReference>
<dbReference type="InterPro" id="IPR015919">
    <property type="entry name" value="Cadherin-like_sf"/>
</dbReference>
<evidence type="ECO:0000313" key="3">
    <source>
        <dbReference type="EMBL" id="OAO14727.1"/>
    </source>
</evidence>
<sequence length="1647" mass="180960">MHYPSLVIILASLAVSTITYEDGQVYVAVTKKCRSYASEESYKILSGPQTLVTSQRFADNELRTDEFYLTPTTNNQYTFRMQESQQSSRDSWVNGAWVSVAGIYGNIVFKGFMVERMEEDFTISLYYPIMKTQEWKTFASASSIASDWTGLNFGDSSWTPATMGSAPAMTGTQYFRKTFTGISNMAAYEYRFNYRYGIIAYLNGGEIYRDHMAAGAVTPSSPSSGSFDAYEYHSIIRSAGEVTVGTNVLAVELHFPSPGRKIVGFDAFVAALASSNPLTSTDHCFVYPYTTTVTGMGDYSCRVFDWEKSSQKSSTESELPVTLNYELLGPVALINGWRIWPSGSPLNAPGTFTLEGSTGTSVWTPILDMAGVTCESSKYKIANSYFTQNAFTSYRMKISTIAGGTWLSLYEAQPLVCNTSPPTSMTFEPASYTHYAYYQQVSIRPTLRELSNCSIQPALPAGLTLDSTTCMVSGKATVGLTSTTFTMTSVMLGQSIPGTFTLEIPDCNGSFVEFLRTYKGNAVYETFSVKEVVLQQVVLSVTSGQTFSQDWSATLCLTGSKYEIDMGFTGYDWSSGSFLYVKAPFLGDEYETIARMRLDDKLGLSTSLIINAQWSVAPHSTWQYKMGEVPANWQTASGWATASMGSFPASTNQIQLYKKAFTVALLDDVAGFTISLRFLYGCIVYVNNVEVFRNGVTGELTASSIDLNTYANLLYHQISLPAKTMTIGDQPAVNYLQQGSNTIAVAIVAQTTSQTASVFDCAVRVMGAAYASRMFDTTVSSTGINGSPNLITEHYYDSSMTSSTCTSNDWTVSFINDRREWISSMTIYLHYTQGLQQPTQFVLKARNNNLEEWTTLKTVMGMTWSLVGEKKKIWIENNKPYNQYRLEDIATGIEADCTWRISAIDMAMDAIPAMVPELTYSTPIVINKNVEMGEVYPNSEYYYDFAITPALPTGIVIDPNTGKISGTAHTAMPATTYSITAKKVGGGSSTASITLSVEICTGTKGLITLVARMDNWPHEGSYKLYQGRDTTGQVIQSTNGFKVKSGLNYGDFCLPYGIYTVEVLDSQRDGWDVPAGWWLTVDLGAMIIDVGQIPKIVASINYSDWKLYNNEGGVGENWKVVGFDDGEWQMVKAAAMGNHMATTAYIRHVVQVPSLRDYHVLNVRVKYTGGLAVYFNGRLVARFNLEDAFDKSTEATTVHDASVFSKFHVILSTENAITGKNVMAFEVHRAAGQSEIVFDATGVFGVNDCSVVVDTFSSIETSGVTNCEKEDLLDLNPTTYGYLANEVDSYLAWTVENLEGSKWNSFAMHVSNTAVRNAFSVYTSYEEDEEYTRVLALNGQFTMERMRNSWAMPVGIAGYTQFRYTIDGIASGALGISSILFQFCKPSGSGTCPGIGNYPSVGEGQISPTKCAEGFRGYSYRKCTNGVLGDVKNDKCEYNLPTRLGYENNNMEFVLSTEVSSGKPSYKNIVTRFYMQDSTPLPEGLKIDAKTGEITGIPVALMDTTLFTVRAENPAGETYVTITISVRKGYCQPEGVFEKTDVGEVAVYECVKRGRYVGTQKRVCVLGAKDGEWQKASGFCMPVLGVVLIVVWVINVIVGVVAIIIVVAVFLPMRARLTKAVGGVNGKNMEMVKKDPVTKNTTKAVTV</sequence>
<dbReference type="Gene3D" id="2.60.40.10">
    <property type="entry name" value="Immunoglobulins"/>
    <property type="match status" value="2"/>
</dbReference>
<dbReference type="Gene3D" id="2.60.120.260">
    <property type="entry name" value="Galactose-binding domain-like"/>
    <property type="match status" value="2"/>
</dbReference>
<keyword evidence="2" id="KW-0732">Signal</keyword>
<evidence type="ECO:0000256" key="2">
    <source>
        <dbReference type="SAM" id="SignalP"/>
    </source>
</evidence>